<gene>
    <name evidence="2" type="ORF">CLV57_0125</name>
</gene>
<accession>A0A2H9VQL9</accession>
<dbReference type="AlphaFoldDB" id="A0A2H9VQL9"/>
<name>A0A2H9VQL9_9SPHI</name>
<dbReference type="Proteomes" id="UP000242687">
    <property type="component" value="Unassembled WGS sequence"/>
</dbReference>
<dbReference type="EMBL" id="PGFJ01000001">
    <property type="protein sequence ID" value="PJJ83147.1"/>
    <property type="molecule type" value="Genomic_DNA"/>
</dbReference>
<sequence>MKFYMSLRIVLVFLWLLASLATHAQSKFKVIPLPLKLNDVNQEFSGMARLGDRIYILPQYGYHKETALDGEFEMYSIKADSISRVLAGADTVITAYRTLKVRGLEKLPAEVKQMYQGFETLTFVGQYAYIAIETADIAANCYLIRGVVDTANNEILIDAQRYVTLVRPSYISNAGFESITWLPKEDKLIAFYEFNADAKGNFAYLIDTSLTQLPKKVKTPFLYFRNTDAATAADGSIYAINYHWDGDYDKYLNNNFVNNPERDIKHAIPSLKSKLDHDPQYLKGNTFARIIRLKNYRKNKWQEVAVFDGFKNNWEGVTLFNKGALVITDANRSSKQVTQLVYIEF</sequence>
<keyword evidence="3" id="KW-1185">Reference proteome</keyword>
<proteinExistence type="predicted"/>
<feature type="chain" id="PRO_5014137442" evidence="1">
    <location>
        <begin position="25"/>
        <end position="345"/>
    </location>
</feature>
<reference evidence="2 3" key="1">
    <citation type="submission" date="2017-11" db="EMBL/GenBank/DDBJ databases">
        <title>Genomic Encyclopedia of Archaeal and Bacterial Type Strains, Phase II (KMG-II): From Individual Species to Whole Genera.</title>
        <authorList>
            <person name="Goeker M."/>
        </authorList>
    </citation>
    <scope>NUCLEOTIDE SEQUENCE [LARGE SCALE GENOMIC DNA]</scope>
    <source>
        <strain evidence="2 3">DSM 28175</strain>
    </source>
</reference>
<organism evidence="2 3">
    <name type="scientific">Mucilaginibacter auburnensis</name>
    <dbReference type="NCBI Taxonomy" id="1457233"/>
    <lineage>
        <taxon>Bacteria</taxon>
        <taxon>Pseudomonadati</taxon>
        <taxon>Bacteroidota</taxon>
        <taxon>Sphingobacteriia</taxon>
        <taxon>Sphingobacteriales</taxon>
        <taxon>Sphingobacteriaceae</taxon>
        <taxon>Mucilaginibacter</taxon>
    </lineage>
</organism>
<evidence type="ECO:0000256" key="1">
    <source>
        <dbReference type="SAM" id="SignalP"/>
    </source>
</evidence>
<keyword evidence="1" id="KW-0732">Signal</keyword>
<evidence type="ECO:0000313" key="3">
    <source>
        <dbReference type="Proteomes" id="UP000242687"/>
    </source>
</evidence>
<feature type="signal peptide" evidence="1">
    <location>
        <begin position="1"/>
        <end position="24"/>
    </location>
</feature>
<evidence type="ECO:0000313" key="2">
    <source>
        <dbReference type="EMBL" id="PJJ83147.1"/>
    </source>
</evidence>
<protein>
    <submittedName>
        <fullName evidence="2">Uncharacterized protein</fullName>
    </submittedName>
</protein>
<comment type="caution">
    <text evidence="2">The sequence shown here is derived from an EMBL/GenBank/DDBJ whole genome shotgun (WGS) entry which is preliminary data.</text>
</comment>